<comment type="caution">
    <text evidence="1">The sequence shown here is derived from an EMBL/GenBank/DDBJ whole genome shotgun (WGS) entry which is preliminary data.</text>
</comment>
<protein>
    <recommendedName>
        <fullName evidence="3">Outer membrane protein beta-barrel domain-containing protein</fullName>
    </recommendedName>
</protein>
<proteinExistence type="predicted"/>
<dbReference type="AlphaFoldDB" id="A0A4Y8WQU3"/>
<evidence type="ECO:0000313" key="1">
    <source>
        <dbReference type="EMBL" id="TFH94900.1"/>
    </source>
</evidence>
<evidence type="ECO:0008006" key="3">
    <source>
        <dbReference type="Google" id="ProtNLM"/>
    </source>
</evidence>
<reference evidence="1 2" key="1">
    <citation type="submission" date="2019-03" db="EMBL/GenBank/DDBJ databases">
        <title>Porphyromonas levii Isolated from the Uterus of Dairy Cows.</title>
        <authorList>
            <person name="Francis A.M."/>
        </authorList>
    </citation>
    <scope>NUCLEOTIDE SEQUENCE [LARGE SCALE GENOMIC DNA]</scope>
    <source>
        <strain evidence="1 2">AF5678</strain>
    </source>
</reference>
<gene>
    <name evidence="1" type="ORF">E4P47_05750</name>
</gene>
<sequence length="165" mass="18508">MKHLIIIIATLLLLAVPMRAGENDWHIYFSPTYYLNPLNRTSLQGGQIGFEKELTRRKMAGFAVVVRDPVLYNQGTFKTADYSLLGYYKPSIYLGKNDNAYISVGGNLGSGSKGITFGLNLSLEYAYTFRNRMKLFISQDNLLVFRTDNLLISGISAGIKIPLNR</sequence>
<dbReference type="EMBL" id="SPNC01000077">
    <property type="protein sequence ID" value="TFH94900.1"/>
    <property type="molecule type" value="Genomic_DNA"/>
</dbReference>
<keyword evidence="2" id="KW-1185">Reference proteome</keyword>
<dbReference type="Proteomes" id="UP000297225">
    <property type="component" value="Unassembled WGS sequence"/>
</dbReference>
<evidence type="ECO:0000313" key="2">
    <source>
        <dbReference type="Proteomes" id="UP000297225"/>
    </source>
</evidence>
<accession>A0A4Y8WQU3</accession>
<name>A0A4Y8WQU3_9PORP</name>
<organism evidence="1 2">
    <name type="scientific">Porphyromonas levii</name>
    <dbReference type="NCBI Taxonomy" id="28114"/>
    <lineage>
        <taxon>Bacteria</taxon>
        <taxon>Pseudomonadati</taxon>
        <taxon>Bacteroidota</taxon>
        <taxon>Bacteroidia</taxon>
        <taxon>Bacteroidales</taxon>
        <taxon>Porphyromonadaceae</taxon>
        <taxon>Porphyromonas</taxon>
    </lineage>
</organism>
<dbReference type="RefSeq" id="WP_134849271.1">
    <property type="nucleotide sequence ID" value="NZ_CP197400.1"/>
</dbReference>
<dbReference type="OrthoDB" id="1067445at2"/>